<dbReference type="RefSeq" id="WP_147088980.1">
    <property type="nucleotide sequence ID" value="NZ_BAABJD010000002.1"/>
</dbReference>
<sequence length="111" mass="12729">MSPIENRFPKFTIERESQRRPLKAKASVRSAVKGQIGGRLVDISEQGCKIELFDGSVKPGHRVIIKLETLEIWVGYVRWIRENVAGVYFERPMHSAIVDHLSKTHPTFEMP</sequence>
<evidence type="ECO:0000313" key="2">
    <source>
        <dbReference type="EMBL" id="QEA14999.1"/>
    </source>
</evidence>
<dbReference type="Pfam" id="PF07238">
    <property type="entry name" value="PilZ"/>
    <property type="match status" value="1"/>
</dbReference>
<feature type="domain" description="PilZ" evidence="1">
    <location>
        <begin position="15"/>
        <end position="93"/>
    </location>
</feature>
<evidence type="ECO:0000313" key="3">
    <source>
        <dbReference type="Proteomes" id="UP000321172"/>
    </source>
</evidence>
<organism evidence="2 3">
    <name type="scientific">Novosphingobium ginsenosidimutans</name>
    <dbReference type="NCBI Taxonomy" id="1176536"/>
    <lineage>
        <taxon>Bacteria</taxon>
        <taxon>Pseudomonadati</taxon>
        <taxon>Pseudomonadota</taxon>
        <taxon>Alphaproteobacteria</taxon>
        <taxon>Sphingomonadales</taxon>
        <taxon>Sphingomonadaceae</taxon>
        <taxon>Novosphingobium</taxon>
    </lineage>
</organism>
<accession>A0A5B8S059</accession>
<dbReference type="KEGG" id="ngf:FRF71_01975"/>
<dbReference type="Gene3D" id="2.40.10.220">
    <property type="entry name" value="predicted glycosyltransferase like domains"/>
    <property type="match status" value="1"/>
</dbReference>
<gene>
    <name evidence="2" type="ORF">FRF71_01975</name>
</gene>
<dbReference type="Proteomes" id="UP000321172">
    <property type="component" value="Chromosome"/>
</dbReference>
<dbReference type="AlphaFoldDB" id="A0A5B8S059"/>
<dbReference type="GO" id="GO:0035438">
    <property type="term" value="F:cyclic-di-GMP binding"/>
    <property type="evidence" value="ECO:0007669"/>
    <property type="project" value="InterPro"/>
</dbReference>
<name>A0A5B8S059_9SPHN</name>
<reference evidence="2 3" key="1">
    <citation type="journal article" date="2013" name="J. Microbiol. Biotechnol.">
        <title>Novosphingobium ginsenosidimutans sp. nov., with the ability to convert ginsenoside.</title>
        <authorList>
            <person name="Kim J.K."/>
            <person name="He D."/>
            <person name="Liu Q.M."/>
            <person name="Park H.Y."/>
            <person name="Jung M.S."/>
            <person name="Yoon M.H."/>
            <person name="Kim S.C."/>
            <person name="Im W.T."/>
        </authorList>
    </citation>
    <scope>NUCLEOTIDE SEQUENCE [LARGE SCALE GENOMIC DNA]</scope>
    <source>
        <strain evidence="2 3">FW-6</strain>
    </source>
</reference>
<proteinExistence type="predicted"/>
<dbReference type="SUPFAM" id="SSF141371">
    <property type="entry name" value="PilZ domain-like"/>
    <property type="match status" value="1"/>
</dbReference>
<keyword evidence="3" id="KW-1185">Reference proteome</keyword>
<dbReference type="EMBL" id="CP042345">
    <property type="protein sequence ID" value="QEA14999.1"/>
    <property type="molecule type" value="Genomic_DNA"/>
</dbReference>
<protein>
    <submittedName>
        <fullName evidence="2">PilZ domain-containing protein</fullName>
    </submittedName>
</protein>
<dbReference type="OrthoDB" id="9795572at2"/>
<evidence type="ECO:0000259" key="1">
    <source>
        <dbReference type="Pfam" id="PF07238"/>
    </source>
</evidence>
<dbReference type="InterPro" id="IPR009875">
    <property type="entry name" value="PilZ_domain"/>
</dbReference>